<keyword evidence="1" id="KW-0732">Signal</keyword>
<sequence>MLSRNILHLASVGAIVCSLTGAASAEQGEGFTGERFLEYPKNAQMAYITSSALMAGVIAAQNKKPQAQCIDKWAVAAMKNEYKEVIDAMSEFPDHHPTGVIVAVLQKACGRFKYLDQE</sequence>
<organism evidence="2 3">
    <name type="scientific">Methyloligella halotolerans</name>
    <dbReference type="NCBI Taxonomy" id="1177755"/>
    <lineage>
        <taxon>Bacteria</taxon>
        <taxon>Pseudomonadati</taxon>
        <taxon>Pseudomonadota</taxon>
        <taxon>Alphaproteobacteria</taxon>
        <taxon>Hyphomicrobiales</taxon>
        <taxon>Hyphomicrobiaceae</taxon>
        <taxon>Methyloligella</taxon>
    </lineage>
</organism>
<evidence type="ECO:0000313" key="3">
    <source>
        <dbReference type="Proteomes" id="UP000095087"/>
    </source>
</evidence>
<gene>
    <name evidence="2" type="ORF">A7A08_02358</name>
</gene>
<proteinExistence type="predicted"/>
<dbReference type="Proteomes" id="UP000095087">
    <property type="component" value="Unassembled WGS sequence"/>
</dbReference>
<name>A0A1E2RWL1_9HYPH</name>
<accession>A0A1E2RWL1</accession>
<keyword evidence="3" id="KW-1185">Reference proteome</keyword>
<dbReference type="EMBL" id="MASI01000006">
    <property type="protein sequence ID" value="ODA66591.1"/>
    <property type="molecule type" value="Genomic_DNA"/>
</dbReference>
<evidence type="ECO:0000256" key="1">
    <source>
        <dbReference type="SAM" id="SignalP"/>
    </source>
</evidence>
<feature type="signal peptide" evidence="1">
    <location>
        <begin position="1"/>
        <end position="25"/>
    </location>
</feature>
<dbReference type="AlphaFoldDB" id="A0A1E2RWL1"/>
<comment type="caution">
    <text evidence="2">The sequence shown here is derived from an EMBL/GenBank/DDBJ whole genome shotgun (WGS) entry which is preliminary data.</text>
</comment>
<protein>
    <recommendedName>
        <fullName evidence="4">Rap1a immunity protein domain-containing protein</fullName>
    </recommendedName>
</protein>
<reference evidence="2 3" key="1">
    <citation type="submission" date="2016-07" db="EMBL/GenBank/DDBJ databases">
        <title>Draft genome sequence of Methyloligella halotolerans C2T (VKM B-2706T=CCUG 61687T=DSM 25045T), a halotolerant polyhydroxybutyrate accumulating methylotroph.</title>
        <authorList>
            <person name="Vasilenko O.V."/>
            <person name="Doronina N.V."/>
            <person name="Poroshina M.N."/>
            <person name="Tarlachkov S.V."/>
            <person name="Trotsenko Y.A."/>
        </authorList>
    </citation>
    <scope>NUCLEOTIDE SEQUENCE [LARGE SCALE GENOMIC DNA]</scope>
    <source>
        <strain evidence="2 3">VKM B-2706</strain>
    </source>
</reference>
<evidence type="ECO:0000313" key="2">
    <source>
        <dbReference type="EMBL" id="ODA66591.1"/>
    </source>
</evidence>
<evidence type="ECO:0008006" key="4">
    <source>
        <dbReference type="Google" id="ProtNLM"/>
    </source>
</evidence>
<feature type="chain" id="PRO_5009116488" description="Rap1a immunity protein domain-containing protein" evidence="1">
    <location>
        <begin position="26"/>
        <end position="118"/>
    </location>
</feature>